<name>A0A1Q2MEP4_9BACT</name>
<dbReference type="RefSeq" id="WP_146683382.1">
    <property type="nucleotide sequence ID" value="NZ_CP019646.1"/>
</dbReference>
<dbReference type="Proteomes" id="UP000188181">
    <property type="component" value="Chromosome"/>
</dbReference>
<keyword evidence="2" id="KW-1185">Reference proteome</keyword>
<accession>A0A1Q2MEP4</accession>
<proteinExistence type="predicted"/>
<sequence length="65" mass="7284">MNENQPKFYDDDGTEINPDLIPKPALCVACKKDGISGKEEILCALTRADQQGEDEFRCDAYEAME</sequence>
<reference evidence="2" key="1">
    <citation type="submission" date="2017-02" db="EMBL/GenBank/DDBJ databases">
        <title>Comparative genomics and description of representatives of a novel lineage of planctomycetes thriving in anoxic sediments.</title>
        <authorList>
            <person name="Spring S."/>
            <person name="Bunk B."/>
            <person name="Sproer C."/>
        </authorList>
    </citation>
    <scope>NUCLEOTIDE SEQUENCE [LARGE SCALE GENOMIC DNA]</scope>
    <source>
        <strain evidence="2">SM-Chi-D1</strain>
    </source>
</reference>
<dbReference type="OrthoDB" id="1467222at2"/>
<dbReference type="KEGG" id="pbas:SMSP2_01542"/>
<evidence type="ECO:0000313" key="1">
    <source>
        <dbReference type="EMBL" id="AQQ71176.1"/>
    </source>
</evidence>
<dbReference type="AlphaFoldDB" id="A0A1Q2MEP4"/>
<dbReference type="STRING" id="1851148.SMSP2_01542"/>
<organism evidence="1 2">
    <name type="scientific">Limihaloglobus sulfuriphilus</name>
    <dbReference type="NCBI Taxonomy" id="1851148"/>
    <lineage>
        <taxon>Bacteria</taxon>
        <taxon>Pseudomonadati</taxon>
        <taxon>Planctomycetota</taxon>
        <taxon>Phycisphaerae</taxon>
        <taxon>Sedimentisphaerales</taxon>
        <taxon>Sedimentisphaeraceae</taxon>
        <taxon>Limihaloglobus</taxon>
    </lineage>
</organism>
<evidence type="ECO:0000313" key="2">
    <source>
        <dbReference type="Proteomes" id="UP000188181"/>
    </source>
</evidence>
<gene>
    <name evidence="1" type="ORF">SMSP2_01542</name>
</gene>
<protein>
    <submittedName>
        <fullName evidence="1">Uncharacterized protein</fullName>
    </submittedName>
</protein>
<dbReference type="EMBL" id="CP019646">
    <property type="protein sequence ID" value="AQQ71176.1"/>
    <property type="molecule type" value="Genomic_DNA"/>
</dbReference>